<evidence type="ECO:0000313" key="3">
    <source>
        <dbReference type="EMBL" id="JAS01633.1"/>
    </source>
</evidence>
<dbReference type="PANTHER" id="PTHR11686:SF72">
    <property type="entry name" value="GAMMA-GLUTAMYL TRANSPEPTIDASE, ISOFORM A"/>
    <property type="match status" value="1"/>
</dbReference>
<proteinExistence type="predicted"/>
<dbReference type="PANTHER" id="PTHR11686">
    <property type="entry name" value="GAMMA GLUTAMYL TRANSPEPTIDASE"/>
    <property type="match status" value="1"/>
</dbReference>
<dbReference type="Pfam" id="PF01019">
    <property type="entry name" value="G_glu_transpept"/>
    <property type="match status" value="1"/>
</dbReference>
<dbReference type="InterPro" id="IPR043137">
    <property type="entry name" value="GGT_ssub_C"/>
</dbReference>
<feature type="binding site" evidence="2">
    <location>
        <begin position="13"/>
        <end position="15"/>
    </location>
    <ligand>
        <name>L-glutamate</name>
        <dbReference type="ChEBI" id="CHEBI:29985"/>
    </ligand>
</feature>
<keyword evidence="1" id="KW-0800">Toxin</keyword>
<dbReference type="FunFam" id="3.60.20.40:FF:000001">
    <property type="entry name" value="Gamma-glutamyltranspeptidase 1"/>
    <property type="match status" value="1"/>
</dbReference>
<sequence length="182" mass="19305">MAPNGDAVCATSTINTLFGSLLASTSTGIILNNEMDDFCAPDIVNSFGLPPSPSNFIAGGKRPLSSSCPSVIVGPNKETRLVIGAAGGTHITTATAQVIINNLWLKQTIKQSVDIPRVHHQLIPMIVKFEYGIPKSVIDGLIKAGHKVRKQSPHSSVTAIEQNNGRVRAIYDYRRGGSTSGI</sequence>
<keyword evidence="1" id="KW-1202">Platelet aggregation activating toxin</keyword>
<dbReference type="GO" id="GO:0005886">
    <property type="term" value="C:plasma membrane"/>
    <property type="evidence" value="ECO:0007669"/>
    <property type="project" value="TreeGrafter"/>
</dbReference>
<keyword evidence="3" id="KW-0808">Transferase</keyword>
<dbReference type="GO" id="GO:0103068">
    <property type="term" value="F:leukotriene C4 gamma-glutamyl transferase activity"/>
    <property type="evidence" value="ECO:0007669"/>
    <property type="project" value="UniProtKB-EC"/>
</dbReference>
<dbReference type="GO" id="GO:0006751">
    <property type="term" value="P:glutathione catabolic process"/>
    <property type="evidence" value="ECO:0007669"/>
    <property type="project" value="InterPro"/>
</dbReference>
<evidence type="ECO:0000256" key="1">
    <source>
        <dbReference type="ARBA" id="ARBA00084097"/>
    </source>
</evidence>
<protein>
    <submittedName>
        <fullName evidence="3">Gamma-glutamyltranspeptidase 1-like protein isoform x1</fullName>
        <ecNumber evidence="3">2.3.2.2</ecNumber>
    </submittedName>
</protein>
<evidence type="ECO:0000256" key="2">
    <source>
        <dbReference type="PIRSR" id="PIRSR600101-2"/>
    </source>
</evidence>
<name>A0A171A424_TRIIF</name>
<dbReference type="SUPFAM" id="SSF56235">
    <property type="entry name" value="N-terminal nucleophile aminohydrolases (Ntn hydrolases)"/>
    <property type="match status" value="1"/>
</dbReference>
<dbReference type="GO" id="GO:0036374">
    <property type="term" value="F:glutathione hydrolase activity"/>
    <property type="evidence" value="ECO:0007669"/>
    <property type="project" value="InterPro"/>
</dbReference>
<dbReference type="InterPro" id="IPR029055">
    <property type="entry name" value="Ntn_hydrolases_N"/>
</dbReference>
<dbReference type="InterPro" id="IPR000101">
    <property type="entry name" value="GGT_peptidase"/>
</dbReference>
<reference evidence="3" key="2">
    <citation type="journal article" date="2017" name="J. Med. Entomol.">
        <title>Transcriptome Analysis of the Triatoma infestans (Hemiptera: Reduviidae) Integument.</title>
        <authorList>
            <person name="Calderon-Fernandez G.M."/>
            <person name="Moriconi D.E."/>
            <person name="Dulbecco A.B."/>
            <person name="Juarez M.P."/>
        </authorList>
    </citation>
    <scope>NUCLEOTIDE SEQUENCE</scope>
    <source>
        <strain evidence="3">Int1</strain>
        <tissue evidence="3">Integument</tissue>
    </source>
</reference>
<feature type="binding site" evidence="2">
    <location>
        <begin position="65"/>
        <end position="66"/>
    </location>
    <ligand>
        <name>L-glutamate</name>
        <dbReference type="ChEBI" id="CHEBI:29985"/>
    </ligand>
</feature>
<dbReference type="PRINTS" id="PR01210">
    <property type="entry name" value="GGTRANSPTASE"/>
</dbReference>
<accession>A0A171A424</accession>
<keyword evidence="1" id="KW-1199">Hemostasis impairing toxin</keyword>
<dbReference type="Gene3D" id="3.60.20.40">
    <property type="match status" value="1"/>
</dbReference>
<organism evidence="3">
    <name type="scientific">Triatoma infestans</name>
    <name type="common">Assassin bug</name>
    <dbReference type="NCBI Taxonomy" id="30076"/>
    <lineage>
        <taxon>Eukaryota</taxon>
        <taxon>Metazoa</taxon>
        <taxon>Ecdysozoa</taxon>
        <taxon>Arthropoda</taxon>
        <taxon>Hexapoda</taxon>
        <taxon>Insecta</taxon>
        <taxon>Pterygota</taxon>
        <taxon>Neoptera</taxon>
        <taxon>Paraneoptera</taxon>
        <taxon>Hemiptera</taxon>
        <taxon>Heteroptera</taxon>
        <taxon>Panheteroptera</taxon>
        <taxon>Cimicomorpha</taxon>
        <taxon>Reduviidae</taxon>
        <taxon>Triatominae</taxon>
        <taxon>Triatoma</taxon>
    </lineage>
</organism>
<dbReference type="AlphaFoldDB" id="A0A171A424"/>
<reference evidence="3" key="1">
    <citation type="submission" date="2016-04" db="EMBL/GenBank/DDBJ databases">
        <authorList>
            <person name="Calderon-Fernandez G.M.Sr."/>
        </authorList>
    </citation>
    <scope>NUCLEOTIDE SEQUENCE</scope>
    <source>
        <strain evidence="3">Int1</strain>
        <tissue evidence="3">Integument</tissue>
    </source>
</reference>
<dbReference type="EC" id="2.3.2.2" evidence="3"/>
<feature type="binding site" evidence="2">
    <location>
        <position position="37"/>
    </location>
    <ligand>
        <name>L-glutamate</name>
        <dbReference type="ChEBI" id="CHEBI:29985"/>
    </ligand>
</feature>
<feature type="binding site" evidence="2">
    <location>
        <position position="88"/>
    </location>
    <ligand>
        <name>L-glutamate</name>
        <dbReference type="ChEBI" id="CHEBI:29985"/>
    </ligand>
</feature>
<keyword evidence="3" id="KW-0012">Acyltransferase</keyword>
<dbReference type="EMBL" id="GEMB01001525">
    <property type="protein sequence ID" value="JAS01633.1"/>
    <property type="molecule type" value="Transcribed_RNA"/>
</dbReference>